<dbReference type="InterPro" id="IPR002223">
    <property type="entry name" value="Kunitz_BPTI"/>
</dbReference>
<dbReference type="Pfam" id="PF00014">
    <property type="entry name" value="Kunitz_BPTI"/>
    <property type="match status" value="1"/>
</dbReference>
<dbReference type="EMBL" id="CAQQ02005652">
    <property type="status" value="NOT_ANNOTATED_CDS"/>
    <property type="molecule type" value="Genomic_DNA"/>
</dbReference>
<dbReference type="InterPro" id="IPR050098">
    <property type="entry name" value="TFPI/VKTCI-like"/>
</dbReference>
<evidence type="ECO:0000256" key="2">
    <source>
        <dbReference type="ARBA" id="ARBA00022900"/>
    </source>
</evidence>
<proteinExistence type="predicted"/>
<dbReference type="AlphaFoldDB" id="T1GSH7"/>
<dbReference type="FunFam" id="4.10.410.10:FF:000004">
    <property type="entry name" value="Tissue factor pathway inhibitor"/>
    <property type="match status" value="1"/>
</dbReference>
<sequence>MLLDEFCKLQAEKGPCRAIFHRYFYNVNSNKCELFTYGGCDGNENNFRSQKECISACIVKFSCAILGVEISFRPNNGNNLLLITRTTMDVLETPLEMGKWKLVLERRKFPPLTN</sequence>
<dbReference type="PRINTS" id="PR00759">
    <property type="entry name" value="BASICPTASE"/>
</dbReference>
<reference evidence="6" key="1">
    <citation type="submission" date="2013-02" db="EMBL/GenBank/DDBJ databases">
        <authorList>
            <person name="Hughes D."/>
        </authorList>
    </citation>
    <scope>NUCLEOTIDE SEQUENCE</scope>
    <source>
        <strain>Durham</strain>
        <strain evidence="6">NC isolate 2 -- Noor lab</strain>
    </source>
</reference>
<keyword evidence="6" id="KW-1185">Reference proteome</keyword>
<evidence type="ECO:0000313" key="5">
    <source>
        <dbReference type="EnsemblMetazoa" id="MESCA006637-PA"/>
    </source>
</evidence>
<evidence type="ECO:0000313" key="6">
    <source>
        <dbReference type="Proteomes" id="UP000015102"/>
    </source>
</evidence>
<dbReference type="EnsemblMetazoa" id="MESCA006637-RA">
    <property type="protein sequence ID" value="MESCA006637-PA"/>
    <property type="gene ID" value="MESCA006637"/>
</dbReference>
<feature type="domain" description="BPTI/Kunitz inhibitor" evidence="4">
    <location>
        <begin position="7"/>
        <end position="57"/>
    </location>
</feature>
<dbReference type="GO" id="GO:0005615">
    <property type="term" value="C:extracellular space"/>
    <property type="evidence" value="ECO:0007669"/>
    <property type="project" value="TreeGrafter"/>
</dbReference>
<evidence type="ECO:0000256" key="1">
    <source>
        <dbReference type="ARBA" id="ARBA00022690"/>
    </source>
</evidence>
<dbReference type="PANTHER" id="PTHR10083:SF374">
    <property type="entry name" value="BPTI_KUNITZ INHIBITOR DOMAIN-CONTAINING PROTEIN"/>
    <property type="match status" value="1"/>
</dbReference>
<keyword evidence="3" id="KW-1015">Disulfide bond</keyword>
<accession>T1GSH7</accession>
<dbReference type="PROSITE" id="PS50279">
    <property type="entry name" value="BPTI_KUNITZ_2"/>
    <property type="match status" value="1"/>
</dbReference>
<name>T1GSH7_MEGSC</name>
<dbReference type="Gene3D" id="4.10.410.10">
    <property type="entry name" value="Pancreatic trypsin inhibitor Kunitz domain"/>
    <property type="match status" value="1"/>
</dbReference>
<dbReference type="SMART" id="SM00131">
    <property type="entry name" value="KU"/>
    <property type="match status" value="1"/>
</dbReference>
<dbReference type="Proteomes" id="UP000015102">
    <property type="component" value="Unassembled WGS sequence"/>
</dbReference>
<dbReference type="STRING" id="36166.T1GSH7"/>
<reference evidence="5" key="2">
    <citation type="submission" date="2015-06" db="UniProtKB">
        <authorList>
            <consortium name="EnsemblMetazoa"/>
        </authorList>
    </citation>
    <scope>IDENTIFICATION</scope>
</reference>
<evidence type="ECO:0000256" key="3">
    <source>
        <dbReference type="ARBA" id="ARBA00023157"/>
    </source>
</evidence>
<dbReference type="PROSITE" id="PS00280">
    <property type="entry name" value="BPTI_KUNITZ_1"/>
    <property type="match status" value="1"/>
</dbReference>
<dbReference type="PANTHER" id="PTHR10083">
    <property type="entry name" value="KUNITZ-TYPE PROTEASE INHIBITOR-RELATED"/>
    <property type="match status" value="1"/>
</dbReference>
<keyword evidence="1" id="KW-0646">Protease inhibitor</keyword>
<dbReference type="GO" id="GO:0004867">
    <property type="term" value="F:serine-type endopeptidase inhibitor activity"/>
    <property type="evidence" value="ECO:0007669"/>
    <property type="project" value="UniProtKB-KW"/>
</dbReference>
<dbReference type="HOGENOM" id="CLU_2123886_0_0_1"/>
<keyword evidence="2" id="KW-0722">Serine protease inhibitor</keyword>
<dbReference type="InterPro" id="IPR036880">
    <property type="entry name" value="Kunitz_BPTI_sf"/>
</dbReference>
<organism evidence="5 6">
    <name type="scientific">Megaselia scalaris</name>
    <name type="common">Humpbacked fly</name>
    <name type="synonym">Phora scalaris</name>
    <dbReference type="NCBI Taxonomy" id="36166"/>
    <lineage>
        <taxon>Eukaryota</taxon>
        <taxon>Metazoa</taxon>
        <taxon>Ecdysozoa</taxon>
        <taxon>Arthropoda</taxon>
        <taxon>Hexapoda</taxon>
        <taxon>Insecta</taxon>
        <taxon>Pterygota</taxon>
        <taxon>Neoptera</taxon>
        <taxon>Endopterygota</taxon>
        <taxon>Diptera</taxon>
        <taxon>Brachycera</taxon>
        <taxon>Muscomorpha</taxon>
        <taxon>Platypezoidea</taxon>
        <taxon>Phoridae</taxon>
        <taxon>Megaseliini</taxon>
        <taxon>Megaselia</taxon>
    </lineage>
</organism>
<evidence type="ECO:0000259" key="4">
    <source>
        <dbReference type="PROSITE" id="PS50279"/>
    </source>
</evidence>
<protein>
    <recommendedName>
        <fullName evidence="4">BPTI/Kunitz inhibitor domain-containing protein</fullName>
    </recommendedName>
</protein>
<dbReference type="InterPro" id="IPR020901">
    <property type="entry name" value="Prtase_inh_Kunz-CS"/>
</dbReference>
<dbReference type="SUPFAM" id="SSF57362">
    <property type="entry name" value="BPTI-like"/>
    <property type="match status" value="1"/>
</dbReference>